<evidence type="ECO:0000313" key="4">
    <source>
        <dbReference type="Proteomes" id="UP001597451"/>
    </source>
</evidence>
<protein>
    <submittedName>
        <fullName evidence="3">SA1362 family protein</fullName>
    </submittedName>
</protein>
<name>A0ABW5Q566_9BACI</name>
<dbReference type="RefSeq" id="WP_379564401.1">
    <property type="nucleotide sequence ID" value="NZ_JBHUMX010000045.1"/>
</dbReference>
<keyword evidence="2" id="KW-0472">Membrane</keyword>
<evidence type="ECO:0000256" key="2">
    <source>
        <dbReference type="SAM" id="Phobius"/>
    </source>
</evidence>
<feature type="compositionally biased region" description="Basic residues" evidence="1">
    <location>
        <begin position="99"/>
        <end position="109"/>
    </location>
</feature>
<keyword evidence="2" id="KW-0812">Transmembrane</keyword>
<feature type="compositionally biased region" description="Basic and acidic residues" evidence="1">
    <location>
        <begin position="111"/>
        <end position="126"/>
    </location>
</feature>
<keyword evidence="4" id="KW-1185">Reference proteome</keyword>
<evidence type="ECO:0000313" key="3">
    <source>
        <dbReference type="EMBL" id="MFD2630807.1"/>
    </source>
</evidence>
<feature type="transmembrane region" description="Helical" evidence="2">
    <location>
        <begin position="32"/>
        <end position="55"/>
    </location>
</feature>
<feature type="compositionally biased region" description="Low complexity" evidence="1">
    <location>
        <begin position="85"/>
        <end position="98"/>
    </location>
</feature>
<sequence length="126" mass="14461">MQRNKISIFIYLIVGLAAVGLISQLVTNTRGFFTNIFMMIGMGIVLFGVVYFLFLRKRTNSNDMKKYKQAVRQSKAKYKPNQPVTYSKSKTTKTMPTTSRKKATKRASHLRVIEGNKQKKNDRASF</sequence>
<dbReference type="InterPro" id="IPR048110">
    <property type="entry name" value="SA1362/YqhP-like"/>
</dbReference>
<comment type="caution">
    <text evidence="3">The sequence shown here is derived from an EMBL/GenBank/DDBJ whole genome shotgun (WGS) entry which is preliminary data.</text>
</comment>
<feature type="transmembrane region" description="Helical" evidence="2">
    <location>
        <begin position="7"/>
        <end position="26"/>
    </location>
</feature>
<reference evidence="4" key="1">
    <citation type="journal article" date="2019" name="Int. J. Syst. Evol. Microbiol.">
        <title>The Global Catalogue of Microorganisms (GCM) 10K type strain sequencing project: providing services to taxonomists for standard genome sequencing and annotation.</title>
        <authorList>
            <consortium name="The Broad Institute Genomics Platform"/>
            <consortium name="The Broad Institute Genome Sequencing Center for Infectious Disease"/>
            <person name="Wu L."/>
            <person name="Ma J."/>
        </authorList>
    </citation>
    <scope>NUCLEOTIDE SEQUENCE [LARGE SCALE GENOMIC DNA]</scope>
    <source>
        <strain evidence="4">TISTR 1858</strain>
    </source>
</reference>
<proteinExistence type="predicted"/>
<dbReference type="Proteomes" id="UP001597451">
    <property type="component" value="Unassembled WGS sequence"/>
</dbReference>
<evidence type="ECO:0000256" key="1">
    <source>
        <dbReference type="SAM" id="MobiDB-lite"/>
    </source>
</evidence>
<dbReference type="NCBIfam" id="NF041554">
    <property type="entry name" value="SA1362_fam"/>
    <property type="match status" value="1"/>
</dbReference>
<gene>
    <name evidence="3" type="ORF">ACFSUN_18715</name>
</gene>
<dbReference type="EMBL" id="JBHUMX010000045">
    <property type="protein sequence ID" value="MFD2630807.1"/>
    <property type="molecule type" value="Genomic_DNA"/>
</dbReference>
<keyword evidence="2" id="KW-1133">Transmembrane helix</keyword>
<organism evidence="3 4">
    <name type="scientific">Oceanobacillus kapialis</name>
    <dbReference type="NCBI Taxonomy" id="481353"/>
    <lineage>
        <taxon>Bacteria</taxon>
        <taxon>Bacillati</taxon>
        <taxon>Bacillota</taxon>
        <taxon>Bacilli</taxon>
        <taxon>Bacillales</taxon>
        <taxon>Bacillaceae</taxon>
        <taxon>Oceanobacillus</taxon>
    </lineage>
</organism>
<accession>A0ABW5Q566</accession>
<feature type="region of interest" description="Disordered" evidence="1">
    <location>
        <begin position="76"/>
        <end position="126"/>
    </location>
</feature>